<dbReference type="InterPro" id="IPR050124">
    <property type="entry name" value="tRNA_CCA-adding_enzyme"/>
</dbReference>
<gene>
    <name evidence="3" type="ORF">AVDCRST_MAG64-3063</name>
</gene>
<reference evidence="3" key="1">
    <citation type="submission" date="2020-02" db="EMBL/GenBank/DDBJ databases">
        <authorList>
            <person name="Meier V. D."/>
        </authorList>
    </citation>
    <scope>NUCLEOTIDE SEQUENCE</scope>
    <source>
        <strain evidence="3">AVDCRST_MAG64</strain>
    </source>
</reference>
<dbReference type="CDD" id="cd00077">
    <property type="entry name" value="HDc"/>
    <property type="match status" value="1"/>
</dbReference>
<sequence>MSYAFEHTPRGPAYPLDWAPIARFPWVAAMAGVRQEPEWHAEGDVLTHTRMVAEAMAGLGAWRAAAEPDRHVLFAAALLHDVAKPVCTRFEDNRWTSPKHAKVGEGVARHLLWTGEAGEVPTFHERERLAKLVRYHGLPLRFTDKPDPARALILASLEVNLRDVATLALADVLGRECAGKDQLAESVKMFTEYAAELRCLDRPRRFEHDHHRFMYCVGRKPIEYVPHRPAGADAFEAVLMSGLPGSGKSTVAREVAGDRPVIALDEVREQIGIDPADDQGAVVAAAREQAKAHLRDRRSFVWDATNTSKDVRGGLIALFANYGATTRVVYVEAPSWQAMFARNRERPRGRQVPEPVISRLAEKVEVPSPAEAHRVEYVV</sequence>
<dbReference type="Pfam" id="PF01966">
    <property type="entry name" value="HD"/>
    <property type="match status" value="1"/>
</dbReference>
<dbReference type="PANTHER" id="PTHR47545:SF1">
    <property type="entry name" value="MULTIFUNCTIONAL CCA PROTEIN"/>
    <property type="match status" value="1"/>
</dbReference>
<feature type="domain" description="HD/PDEase" evidence="2">
    <location>
        <begin position="41"/>
        <end position="185"/>
    </location>
</feature>
<dbReference type="Gene3D" id="3.40.50.300">
    <property type="entry name" value="P-loop containing nucleotide triphosphate hydrolases"/>
    <property type="match status" value="1"/>
</dbReference>
<dbReference type="PANTHER" id="PTHR47545">
    <property type="entry name" value="MULTIFUNCTIONAL CCA PROTEIN"/>
    <property type="match status" value="1"/>
</dbReference>
<evidence type="ECO:0000313" key="3">
    <source>
        <dbReference type="EMBL" id="CAA9416984.1"/>
    </source>
</evidence>
<dbReference type="Pfam" id="PF13671">
    <property type="entry name" value="AAA_33"/>
    <property type="match status" value="1"/>
</dbReference>
<dbReference type="SMART" id="SM00471">
    <property type="entry name" value="HDc"/>
    <property type="match status" value="1"/>
</dbReference>
<dbReference type="InterPro" id="IPR027417">
    <property type="entry name" value="P-loop_NTPase"/>
</dbReference>
<keyword evidence="1" id="KW-0547">Nucleotide-binding</keyword>
<dbReference type="Gene3D" id="1.10.3090.10">
    <property type="entry name" value="cca-adding enzyme, domain 2"/>
    <property type="match status" value="1"/>
</dbReference>
<dbReference type="SUPFAM" id="SSF109604">
    <property type="entry name" value="HD-domain/PDEase-like"/>
    <property type="match status" value="1"/>
</dbReference>
<dbReference type="AlphaFoldDB" id="A0A6J4PIK9"/>
<dbReference type="InterPro" id="IPR006674">
    <property type="entry name" value="HD_domain"/>
</dbReference>
<name>A0A6J4PIK9_9BACT</name>
<accession>A0A6J4PIK9</accession>
<dbReference type="SUPFAM" id="SSF52540">
    <property type="entry name" value="P-loop containing nucleoside triphosphate hydrolases"/>
    <property type="match status" value="1"/>
</dbReference>
<proteinExistence type="predicted"/>
<dbReference type="GO" id="GO:0000166">
    <property type="term" value="F:nucleotide binding"/>
    <property type="evidence" value="ECO:0007669"/>
    <property type="project" value="UniProtKB-KW"/>
</dbReference>
<dbReference type="InterPro" id="IPR003607">
    <property type="entry name" value="HD/PDEase_dom"/>
</dbReference>
<dbReference type="EMBL" id="CADCUQ010000597">
    <property type="protein sequence ID" value="CAA9416984.1"/>
    <property type="molecule type" value="Genomic_DNA"/>
</dbReference>
<protein>
    <recommendedName>
        <fullName evidence="2">HD/PDEase domain-containing protein</fullName>
    </recommendedName>
</protein>
<organism evidence="3">
    <name type="scientific">uncultured Phycisphaerae bacterium</name>
    <dbReference type="NCBI Taxonomy" id="904963"/>
    <lineage>
        <taxon>Bacteria</taxon>
        <taxon>Pseudomonadati</taxon>
        <taxon>Planctomycetota</taxon>
        <taxon>Phycisphaerae</taxon>
        <taxon>environmental samples</taxon>
    </lineage>
</organism>
<evidence type="ECO:0000256" key="1">
    <source>
        <dbReference type="ARBA" id="ARBA00022741"/>
    </source>
</evidence>
<evidence type="ECO:0000259" key="2">
    <source>
        <dbReference type="SMART" id="SM00471"/>
    </source>
</evidence>